<evidence type="ECO:0000313" key="1">
    <source>
        <dbReference type="EMBL" id="XPM64257.1"/>
    </source>
</evidence>
<reference evidence="1 2" key="1">
    <citation type="journal article" date="2016" name="Genome Announc.">
        <title>Draft Genome Sequence of the Thermotolerant Cyanobacterium Desertifilum sp. IPPAS B-1220.</title>
        <authorList>
            <person name="Mironov K.S."/>
            <person name="Sinetova M.A."/>
            <person name="Bolatkhan K."/>
            <person name="Zayadan B.K."/>
            <person name="Ustinova V.V."/>
            <person name="Kupriyanova E.V."/>
            <person name="Skrypnik A.N."/>
            <person name="Gogoleva N.E."/>
            <person name="Gogolev Y.V."/>
            <person name="Los D.A."/>
        </authorList>
    </citation>
    <scope>NUCLEOTIDE SEQUENCE [LARGE SCALE GENOMIC DNA]</scope>
    <source>
        <strain evidence="1 2">IPPAS B-1220</strain>
    </source>
</reference>
<sequence>MAMTLFLATKYRDTIDGGAGNDIIFGGKGNDSLLGGDGDDLLAGDNGNDTLMGGSGNDTLFGCQGNDLLMAGSGDNLLFGGKGNDTLMGGSGDDTLFGDRGRNLLIGGSGRDTFVLRADLASPVRYQVDTIQDYDAAVDVIGLTGGLTASDLNLTVQDGNTLISVASTGNHLGLVLGITADQLSFTSVGIPTF</sequence>
<dbReference type="EMBL" id="CP182909">
    <property type="protein sequence ID" value="XPM64257.1"/>
    <property type="molecule type" value="Genomic_DNA"/>
</dbReference>
<keyword evidence="2" id="KW-1185">Reference proteome</keyword>
<organism evidence="1 2">
    <name type="scientific">Desertifilum tharense IPPAS B-1220</name>
    <dbReference type="NCBI Taxonomy" id="1781255"/>
    <lineage>
        <taxon>Bacteria</taxon>
        <taxon>Bacillati</taxon>
        <taxon>Cyanobacteriota</taxon>
        <taxon>Cyanophyceae</taxon>
        <taxon>Desertifilales</taxon>
        <taxon>Desertifilaceae</taxon>
        <taxon>Desertifilum</taxon>
    </lineage>
</organism>
<gene>
    <name evidence="1" type="ORF">BH720_035745</name>
</gene>
<proteinExistence type="predicted"/>
<protein>
    <submittedName>
        <fullName evidence="1">Calcium-binding protein</fullName>
    </submittedName>
</protein>
<evidence type="ECO:0000313" key="2">
    <source>
        <dbReference type="Proteomes" id="UP000095472"/>
    </source>
</evidence>
<accession>A0ACD5GTR9</accession>
<name>A0ACD5GTR9_9CYAN</name>
<dbReference type="Proteomes" id="UP000095472">
    <property type="component" value="Chromosome"/>
</dbReference>